<feature type="domain" description="YdhG-like" evidence="1">
    <location>
        <begin position="19"/>
        <end position="103"/>
    </location>
</feature>
<reference evidence="2 3" key="1">
    <citation type="submission" date="2016-07" db="EMBL/GenBank/DDBJ databases">
        <title>Draft genome of Scalindua rubra, obtained from a brine-seawater interface in the Red Sea, sheds light on salt adaptation in anammox bacteria.</title>
        <authorList>
            <person name="Speth D.R."/>
            <person name="Lagkouvardos I."/>
            <person name="Wang Y."/>
            <person name="Qian P.-Y."/>
            <person name="Dutilh B.E."/>
            <person name="Jetten M.S."/>
        </authorList>
    </citation>
    <scope>NUCLEOTIDE SEQUENCE [LARGE SCALE GENOMIC DNA]</scope>
    <source>
        <strain evidence="2">BSI-1</strain>
    </source>
</reference>
<evidence type="ECO:0000313" key="3">
    <source>
        <dbReference type="Proteomes" id="UP000094056"/>
    </source>
</evidence>
<proteinExistence type="predicted"/>
<protein>
    <recommendedName>
        <fullName evidence="1">YdhG-like domain-containing protein</fullName>
    </recommendedName>
</protein>
<evidence type="ECO:0000313" key="2">
    <source>
        <dbReference type="EMBL" id="ODS30751.1"/>
    </source>
</evidence>
<evidence type="ECO:0000259" key="1">
    <source>
        <dbReference type="Pfam" id="PF08818"/>
    </source>
</evidence>
<gene>
    <name evidence="2" type="ORF">SCARUB_04146</name>
</gene>
<name>A0A1E3X559_9BACT</name>
<dbReference type="Proteomes" id="UP000094056">
    <property type="component" value="Unassembled WGS sequence"/>
</dbReference>
<sequence>MQSKAKNVVEYLKQVPEERKHCFNKLRETILPNLPEGFVEQINFGKIGYVVPLSLYPSGYHTSPRSPLPFVSIASQKKYIALYHMGIYANPKLLDWFVAEYPKHCKLKLDM</sequence>
<dbReference type="AlphaFoldDB" id="A0A1E3X559"/>
<dbReference type="Pfam" id="PF08818">
    <property type="entry name" value="DUF1801"/>
    <property type="match status" value="1"/>
</dbReference>
<comment type="caution">
    <text evidence="2">The sequence shown here is derived from an EMBL/GenBank/DDBJ whole genome shotgun (WGS) entry which is preliminary data.</text>
</comment>
<dbReference type="InterPro" id="IPR014922">
    <property type="entry name" value="YdhG-like"/>
</dbReference>
<feature type="non-terminal residue" evidence="2">
    <location>
        <position position="111"/>
    </location>
</feature>
<dbReference type="EMBL" id="MAYW01000181">
    <property type="protein sequence ID" value="ODS30751.1"/>
    <property type="molecule type" value="Genomic_DNA"/>
</dbReference>
<organism evidence="2 3">
    <name type="scientific">Candidatus Scalindua rubra</name>
    <dbReference type="NCBI Taxonomy" id="1872076"/>
    <lineage>
        <taxon>Bacteria</taxon>
        <taxon>Pseudomonadati</taxon>
        <taxon>Planctomycetota</taxon>
        <taxon>Candidatus Brocadiia</taxon>
        <taxon>Candidatus Brocadiales</taxon>
        <taxon>Candidatus Scalinduaceae</taxon>
        <taxon>Candidatus Scalindua</taxon>
    </lineage>
</organism>
<accession>A0A1E3X559</accession>